<reference evidence="1 2" key="1">
    <citation type="journal article" date="2017" name="Environ. Microbiol.">
        <title>Decay of the glycolytic pathway and adaptation to intranuclear parasitism within Enterocytozoonidae microsporidia.</title>
        <authorList>
            <person name="Wiredu Boakye D."/>
            <person name="Jaroenlak P."/>
            <person name="Prachumwat A."/>
            <person name="Williams T.A."/>
            <person name="Bateman K.S."/>
            <person name="Itsathitphaisarn O."/>
            <person name="Sritunyalucksana K."/>
            <person name="Paszkiewicz K.H."/>
            <person name="Moore K.A."/>
            <person name="Stentiford G.D."/>
            <person name="Williams B.A."/>
        </authorList>
    </citation>
    <scope>NUCLEOTIDE SEQUENCE [LARGE SCALE GENOMIC DNA]</scope>
    <source>
        <strain evidence="1 2">TH1</strain>
    </source>
</reference>
<gene>
    <name evidence="1" type="ORF">EHP00_564</name>
</gene>
<name>A0A1W0E8J6_9MICR</name>
<comment type="caution">
    <text evidence="1">The sequence shown here is derived from an EMBL/GenBank/DDBJ whole genome shotgun (WGS) entry which is preliminary data.</text>
</comment>
<dbReference type="Proteomes" id="UP000192758">
    <property type="component" value="Unassembled WGS sequence"/>
</dbReference>
<evidence type="ECO:0000313" key="1">
    <source>
        <dbReference type="EMBL" id="OQS55532.1"/>
    </source>
</evidence>
<dbReference type="EMBL" id="MNPJ01000007">
    <property type="protein sequence ID" value="OQS55532.1"/>
    <property type="molecule type" value="Genomic_DNA"/>
</dbReference>
<organism evidence="1 2">
    <name type="scientific">Ecytonucleospora hepatopenaei</name>
    <dbReference type="NCBI Taxonomy" id="646526"/>
    <lineage>
        <taxon>Eukaryota</taxon>
        <taxon>Fungi</taxon>
        <taxon>Fungi incertae sedis</taxon>
        <taxon>Microsporidia</taxon>
        <taxon>Enterocytozoonidae</taxon>
        <taxon>Ecytonucleospora</taxon>
    </lineage>
</organism>
<evidence type="ECO:0000313" key="2">
    <source>
        <dbReference type="Proteomes" id="UP000192758"/>
    </source>
</evidence>
<proteinExistence type="predicted"/>
<protein>
    <submittedName>
        <fullName evidence="1">Uncharacterized protein</fullName>
    </submittedName>
</protein>
<dbReference type="VEuPathDB" id="MicrosporidiaDB:EHP00_564"/>
<sequence length="68" mass="8059">MIVKHIKTIIVITPDQKLEKRPFINSPIAENALESHSNIKQNFIFQKNTLFYLCFKKIKIILINEIYI</sequence>
<dbReference type="AlphaFoldDB" id="A0A1W0E8J6"/>
<accession>A0A1W0E8J6</accession>
<keyword evidence="2" id="KW-1185">Reference proteome</keyword>